<evidence type="ECO:0000313" key="2">
    <source>
        <dbReference type="EMBL" id="GAA4989452.1"/>
    </source>
</evidence>
<proteinExistence type="predicted"/>
<reference evidence="3" key="1">
    <citation type="journal article" date="2019" name="Int. J. Syst. Evol. Microbiol.">
        <title>The Global Catalogue of Microorganisms (GCM) 10K type strain sequencing project: providing services to taxonomists for standard genome sequencing and annotation.</title>
        <authorList>
            <consortium name="The Broad Institute Genomics Platform"/>
            <consortium name="The Broad Institute Genome Sequencing Center for Infectious Disease"/>
            <person name="Wu L."/>
            <person name="Ma J."/>
        </authorList>
    </citation>
    <scope>NUCLEOTIDE SEQUENCE [LARGE SCALE GENOMIC DNA]</scope>
    <source>
        <strain evidence="3">JCM 17986</strain>
    </source>
</reference>
<comment type="caution">
    <text evidence="2">The sequence shown here is derived from an EMBL/GenBank/DDBJ whole genome shotgun (WGS) entry which is preliminary data.</text>
</comment>
<dbReference type="Proteomes" id="UP001500466">
    <property type="component" value="Unassembled WGS sequence"/>
</dbReference>
<dbReference type="EMBL" id="BAABHS010000037">
    <property type="protein sequence ID" value="GAA4989452.1"/>
    <property type="molecule type" value="Genomic_DNA"/>
</dbReference>
<keyword evidence="1" id="KW-0812">Transmembrane</keyword>
<evidence type="ECO:0008006" key="4">
    <source>
        <dbReference type="Google" id="ProtNLM"/>
    </source>
</evidence>
<sequence length="118" mass="12690">MNWRTVPNRNLWQVFLGLAGVLGLLAFLGGPQSGEVAGLIAVSPWTMGGGWFLVSASRPYVSFNESAVRDRGYVKTHTPPWAEVRAVRVATHQDRPAVHAMLPRVDVSLGGAGPDRVG</sequence>
<dbReference type="RefSeq" id="WP_345679910.1">
    <property type="nucleotide sequence ID" value="NZ_BAABHS010000037.1"/>
</dbReference>
<keyword evidence="3" id="KW-1185">Reference proteome</keyword>
<evidence type="ECO:0000256" key="1">
    <source>
        <dbReference type="SAM" id="Phobius"/>
    </source>
</evidence>
<keyword evidence="1" id="KW-1133">Transmembrane helix</keyword>
<feature type="transmembrane region" description="Helical" evidence="1">
    <location>
        <begin position="36"/>
        <end position="54"/>
    </location>
</feature>
<protein>
    <recommendedName>
        <fullName evidence="4">PH domain-containing protein</fullName>
    </recommendedName>
</protein>
<organism evidence="2 3">
    <name type="scientific">Yinghuangia aomiensis</name>
    <dbReference type="NCBI Taxonomy" id="676205"/>
    <lineage>
        <taxon>Bacteria</taxon>
        <taxon>Bacillati</taxon>
        <taxon>Actinomycetota</taxon>
        <taxon>Actinomycetes</taxon>
        <taxon>Kitasatosporales</taxon>
        <taxon>Streptomycetaceae</taxon>
        <taxon>Yinghuangia</taxon>
    </lineage>
</organism>
<accession>A0ABP9I5Y4</accession>
<feature type="transmembrane region" description="Helical" evidence="1">
    <location>
        <begin position="12"/>
        <end position="30"/>
    </location>
</feature>
<name>A0ABP9I5Y4_9ACTN</name>
<keyword evidence="1" id="KW-0472">Membrane</keyword>
<gene>
    <name evidence="2" type="ORF">GCM10023205_70720</name>
</gene>
<evidence type="ECO:0000313" key="3">
    <source>
        <dbReference type="Proteomes" id="UP001500466"/>
    </source>
</evidence>